<keyword evidence="6 8" id="KW-0648">Protein biosynthesis</keyword>
<keyword evidence="2 8" id="KW-0963">Cytoplasm</keyword>
<evidence type="ECO:0000256" key="5">
    <source>
        <dbReference type="ARBA" id="ARBA00022840"/>
    </source>
</evidence>
<dbReference type="Gene3D" id="1.10.10.350">
    <property type="match status" value="1"/>
</dbReference>
<comment type="similarity">
    <text evidence="1 8">Belongs to the class-I aminoacyl-tRNA synthetase family. Glutamate--tRNA ligase type 1 subfamily.</text>
</comment>
<reference evidence="11 12" key="1">
    <citation type="submission" date="2016-02" db="EMBL/GenBank/DDBJ databases">
        <authorList>
            <consortium name="Pathogen Informatics"/>
        </authorList>
    </citation>
    <scope>NUCLEOTIDE SEQUENCE [LARGE SCALE GENOMIC DNA]</scope>
    <source>
        <strain evidence="11 12">RC20</strain>
    </source>
</reference>
<dbReference type="GO" id="GO:0005524">
    <property type="term" value="F:ATP binding"/>
    <property type="evidence" value="ECO:0007669"/>
    <property type="project" value="UniProtKB-UniRule"/>
</dbReference>
<feature type="domain" description="Glutamyl/glutaminyl-tRNA synthetase class Ib catalytic" evidence="9">
    <location>
        <begin position="3"/>
        <end position="301"/>
    </location>
</feature>
<dbReference type="PRINTS" id="PR00987">
    <property type="entry name" value="TRNASYNTHGLU"/>
</dbReference>
<dbReference type="OrthoDB" id="9807503at2"/>
<evidence type="ECO:0000256" key="4">
    <source>
        <dbReference type="ARBA" id="ARBA00022741"/>
    </source>
</evidence>
<dbReference type="AlphaFoldDB" id="A0A128EK24"/>
<dbReference type="InterPro" id="IPR020751">
    <property type="entry name" value="aa-tRNA-synth_I_codon-bd_sub2"/>
</dbReference>
<evidence type="ECO:0000256" key="2">
    <source>
        <dbReference type="ARBA" id="ARBA00022490"/>
    </source>
</evidence>
<dbReference type="NCBIfam" id="TIGR00464">
    <property type="entry name" value="gltX_bact"/>
    <property type="match status" value="1"/>
</dbReference>
<feature type="domain" description="Aminoacyl-tRNA synthetase class I anticodon-binding" evidence="10">
    <location>
        <begin position="326"/>
        <end position="422"/>
    </location>
</feature>
<evidence type="ECO:0000256" key="8">
    <source>
        <dbReference type="HAMAP-Rule" id="MF_00022"/>
    </source>
</evidence>
<keyword evidence="3 8" id="KW-0436">Ligase</keyword>
<evidence type="ECO:0000256" key="7">
    <source>
        <dbReference type="ARBA" id="ARBA00023146"/>
    </source>
</evidence>
<dbReference type="Pfam" id="PF00749">
    <property type="entry name" value="tRNA-synt_1c"/>
    <property type="match status" value="1"/>
</dbReference>
<dbReference type="PROSITE" id="PS00178">
    <property type="entry name" value="AA_TRNA_LIGASE_I"/>
    <property type="match status" value="1"/>
</dbReference>
<evidence type="ECO:0000256" key="6">
    <source>
        <dbReference type="ARBA" id="ARBA00022917"/>
    </source>
</evidence>
<feature type="short sequence motif" description="'KMSKS' region" evidence="8">
    <location>
        <begin position="235"/>
        <end position="239"/>
    </location>
</feature>
<dbReference type="Pfam" id="PF19269">
    <property type="entry name" value="Anticodon_2"/>
    <property type="match status" value="1"/>
</dbReference>
<evidence type="ECO:0000259" key="9">
    <source>
        <dbReference type="Pfam" id="PF00749"/>
    </source>
</evidence>
<gene>
    <name evidence="11" type="primary">gltX_2</name>
    <name evidence="8" type="synonym">gltX</name>
    <name evidence="11" type="ORF">ERS672216_01852</name>
</gene>
<evidence type="ECO:0000313" key="12">
    <source>
        <dbReference type="Proteomes" id="UP000069632"/>
    </source>
</evidence>
<sequence>MYRFAPSPTGDMHIGNLRAAIFNYICAKKDKCGFILRIEDTDVARNIEGKDDEIKEILTKFGISWDQFYRQSKNLKFHQEFANKLLIEKKAFCCFCTEEELEAKKELAKANGEAYRYDGTCERLSDMEVLECEKPFVVRMKKPNAAVGFSDAIKGELVFEPENIDSFVVMRVDKTPTYNFACAIDDMLEGVTFIIRGEDHVSNTPKQEWIRQSLGYTEKMGYAHLPIILNHEGKKMSKRENSSSVKWLLFSGYLPEAIANYLILLGNKTPCEIFTINDAIEWFDIKNISKSPAKFDIDKLSQINREHIRRASDERLAEVFGMDKKFANLIRFYTQEASLVVEISEKIAQIYGKKDIPDEFKESAEVLKKAILDMEIPVNFDEFKANLMQISGLKGKNFFMPLRVLLTNQTHGPELKELYTLIKDDIKEIVNV</sequence>
<dbReference type="InterPro" id="IPR000924">
    <property type="entry name" value="Glu/Gln-tRNA-synth"/>
</dbReference>
<dbReference type="Proteomes" id="UP000069632">
    <property type="component" value="Unassembled WGS sequence"/>
</dbReference>
<dbReference type="SUPFAM" id="SSF48163">
    <property type="entry name" value="An anticodon-binding domain of class I aminoacyl-tRNA synthetases"/>
    <property type="match status" value="1"/>
</dbReference>
<dbReference type="InterPro" id="IPR014729">
    <property type="entry name" value="Rossmann-like_a/b/a_fold"/>
</dbReference>
<dbReference type="GO" id="GO:0006424">
    <property type="term" value="P:glutamyl-tRNA aminoacylation"/>
    <property type="evidence" value="ECO:0007669"/>
    <property type="project" value="UniProtKB-UniRule"/>
</dbReference>
<comment type="catalytic activity">
    <reaction evidence="8">
        <text>tRNA(Glu) + L-glutamate + ATP = L-glutamyl-tRNA(Glu) + AMP + diphosphate</text>
        <dbReference type="Rhea" id="RHEA:23540"/>
        <dbReference type="Rhea" id="RHEA-COMP:9663"/>
        <dbReference type="Rhea" id="RHEA-COMP:9680"/>
        <dbReference type="ChEBI" id="CHEBI:29985"/>
        <dbReference type="ChEBI" id="CHEBI:30616"/>
        <dbReference type="ChEBI" id="CHEBI:33019"/>
        <dbReference type="ChEBI" id="CHEBI:78442"/>
        <dbReference type="ChEBI" id="CHEBI:78520"/>
        <dbReference type="ChEBI" id="CHEBI:456215"/>
        <dbReference type="EC" id="6.1.1.17"/>
    </reaction>
</comment>
<accession>A0A128EK24</accession>
<keyword evidence="12" id="KW-1185">Reference proteome</keyword>
<evidence type="ECO:0000259" key="10">
    <source>
        <dbReference type="Pfam" id="PF19269"/>
    </source>
</evidence>
<dbReference type="GO" id="GO:0005829">
    <property type="term" value="C:cytosol"/>
    <property type="evidence" value="ECO:0007669"/>
    <property type="project" value="TreeGrafter"/>
</dbReference>
<dbReference type="HAMAP" id="MF_00022">
    <property type="entry name" value="Glu_tRNA_synth_type1"/>
    <property type="match status" value="1"/>
</dbReference>
<dbReference type="PANTHER" id="PTHR43311:SF2">
    <property type="entry name" value="GLUTAMATE--TRNA LIGASE, MITOCHONDRIAL-RELATED"/>
    <property type="match status" value="1"/>
</dbReference>
<dbReference type="SUPFAM" id="SSF52374">
    <property type="entry name" value="Nucleotidylyl transferase"/>
    <property type="match status" value="1"/>
</dbReference>
<organism evidence="11 12">
    <name type="scientific">Campylobacter geochelonis</name>
    <dbReference type="NCBI Taxonomy" id="1780362"/>
    <lineage>
        <taxon>Bacteria</taxon>
        <taxon>Pseudomonadati</taxon>
        <taxon>Campylobacterota</taxon>
        <taxon>Epsilonproteobacteria</taxon>
        <taxon>Campylobacterales</taxon>
        <taxon>Campylobacteraceae</taxon>
        <taxon>Campylobacter</taxon>
    </lineage>
</organism>
<dbReference type="InterPro" id="IPR008925">
    <property type="entry name" value="aa_tRNA-synth_I_cd-bd_sf"/>
</dbReference>
<dbReference type="InterPro" id="IPR049940">
    <property type="entry name" value="GluQ/Sye"/>
</dbReference>
<comment type="subcellular location">
    <subcellularLocation>
        <location evidence="8">Cytoplasm</location>
    </subcellularLocation>
</comment>
<evidence type="ECO:0000256" key="3">
    <source>
        <dbReference type="ARBA" id="ARBA00022598"/>
    </source>
</evidence>
<dbReference type="InterPro" id="IPR004527">
    <property type="entry name" value="Glu-tRNA-ligase_bac/mito"/>
</dbReference>
<evidence type="ECO:0000313" key="11">
    <source>
        <dbReference type="EMBL" id="CZE49295.1"/>
    </source>
</evidence>
<keyword evidence="7 8" id="KW-0030">Aminoacyl-tRNA synthetase</keyword>
<name>A0A128EK24_9BACT</name>
<comment type="caution">
    <text evidence="8">Lacks conserved residue(s) required for the propagation of feature annotation.</text>
</comment>
<dbReference type="PANTHER" id="PTHR43311">
    <property type="entry name" value="GLUTAMATE--TRNA LIGASE"/>
    <property type="match status" value="1"/>
</dbReference>
<keyword evidence="5 8" id="KW-0067">ATP-binding</keyword>
<dbReference type="GO" id="GO:0004818">
    <property type="term" value="F:glutamate-tRNA ligase activity"/>
    <property type="evidence" value="ECO:0007669"/>
    <property type="project" value="UniProtKB-UniRule"/>
</dbReference>
<dbReference type="InterPro" id="IPR001412">
    <property type="entry name" value="aa-tRNA-synth_I_CS"/>
</dbReference>
<dbReference type="InterPro" id="IPR045462">
    <property type="entry name" value="aa-tRNA-synth_I_cd-bd"/>
</dbReference>
<keyword evidence="4 8" id="KW-0547">Nucleotide-binding</keyword>
<dbReference type="Gene3D" id="3.40.50.620">
    <property type="entry name" value="HUPs"/>
    <property type="match status" value="1"/>
</dbReference>
<comment type="function">
    <text evidence="8">Catalyzes the attachment of glutamate to tRNA(Glu) in a two-step reaction: glutamate is first activated by ATP to form Glu-AMP and then transferred to the acceptor end of tRNA(Glu).</text>
</comment>
<dbReference type="RefSeq" id="WP_075540576.1">
    <property type="nucleotide sequence ID" value="NZ_CP053844.1"/>
</dbReference>
<proteinExistence type="inferred from homology"/>
<protein>
    <recommendedName>
        <fullName evidence="8">Glutamate--tRNA ligase</fullName>
        <ecNumber evidence="8">6.1.1.17</ecNumber>
    </recommendedName>
    <alternativeName>
        <fullName evidence="8">Glutamyl-tRNA synthetase</fullName>
        <shortName evidence="8">GluRS</shortName>
    </alternativeName>
</protein>
<dbReference type="EMBL" id="FIZP01000017">
    <property type="protein sequence ID" value="CZE49295.1"/>
    <property type="molecule type" value="Genomic_DNA"/>
</dbReference>
<feature type="binding site" evidence="8">
    <location>
        <position position="238"/>
    </location>
    <ligand>
        <name>ATP</name>
        <dbReference type="ChEBI" id="CHEBI:30616"/>
    </ligand>
</feature>
<comment type="subunit">
    <text evidence="8">Monomer.</text>
</comment>
<dbReference type="EC" id="6.1.1.17" evidence="8"/>
<dbReference type="GO" id="GO:0000049">
    <property type="term" value="F:tRNA binding"/>
    <property type="evidence" value="ECO:0007669"/>
    <property type="project" value="InterPro"/>
</dbReference>
<dbReference type="InterPro" id="IPR020058">
    <property type="entry name" value="Glu/Gln-tRNA-synth_Ib_cat-dom"/>
</dbReference>
<evidence type="ECO:0000256" key="1">
    <source>
        <dbReference type="ARBA" id="ARBA00007894"/>
    </source>
</evidence>
<feature type="short sequence motif" description="'HIGH' region" evidence="8">
    <location>
        <begin position="6"/>
        <end position="16"/>
    </location>
</feature>